<dbReference type="InterPro" id="IPR001867">
    <property type="entry name" value="OmpR/PhoB-type_DNA-bd"/>
</dbReference>
<dbReference type="Gene3D" id="1.25.40.10">
    <property type="entry name" value="Tetratricopeptide repeat domain"/>
    <property type="match status" value="1"/>
</dbReference>
<feature type="domain" description="OmpR/PhoB-type" evidence="7">
    <location>
        <begin position="1"/>
        <end position="100"/>
    </location>
</feature>
<dbReference type="InterPro" id="IPR051677">
    <property type="entry name" value="AfsR-DnrI-RedD_regulator"/>
</dbReference>
<evidence type="ECO:0000256" key="1">
    <source>
        <dbReference type="ARBA" id="ARBA00005820"/>
    </source>
</evidence>
<sequence length="273" mass="30273">MDVRILGPFTVRLDGKSIVPSAAKPRQILALLVLRAEQVVTVPTLMEEIWGDQIPRSAATTLQTYILHLRRQVRAALRAEEGIDAKDVIATSLGGYRLAVRPCSSDVREFQTLSTRGLKALEANDPHTASALLRKALDLWRGQALVDVPTGRVLSVDLLGLEEQRIRVLEQRIEADLMLGRHAALLAELRMLVAKYPMNENLTAQLMTAFYRSGALWRALNAFQTLRKTLIDELGVEPSSRIQRLHQAMLSGEPTLSDNSLSGSWHTLAPFPS</sequence>
<evidence type="ECO:0000256" key="2">
    <source>
        <dbReference type="ARBA" id="ARBA00023012"/>
    </source>
</evidence>
<dbReference type="PANTHER" id="PTHR35807">
    <property type="entry name" value="TRANSCRIPTIONAL REGULATOR REDD-RELATED"/>
    <property type="match status" value="1"/>
</dbReference>
<dbReference type="Gene3D" id="1.10.10.10">
    <property type="entry name" value="Winged helix-like DNA-binding domain superfamily/Winged helix DNA-binding domain"/>
    <property type="match status" value="1"/>
</dbReference>
<dbReference type="Proteomes" id="UP000635996">
    <property type="component" value="Unassembled WGS sequence"/>
</dbReference>
<dbReference type="PROSITE" id="PS51755">
    <property type="entry name" value="OMPR_PHOB"/>
    <property type="match status" value="1"/>
</dbReference>
<evidence type="ECO:0000313" key="8">
    <source>
        <dbReference type="EMBL" id="NJP16359.1"/>
    </source>
</evidence>
<dbReference type="PANTHER" id="PTHR35807:SF1">
    <property type="entry name" value="TRANSCRIPTIONAL REGULATOR REDD"/>
    <property type="match status" value="1"/>
</dbReference>
<dbReference type="CDD" id="cd15831">
    <property type="entry name" value="BTAD"/>
    <property type="match status" value="1"/>
</dbReference>
<evidence type="ECO:0000256" key="5">
    <source>
        <dbReference type="ARBA" id="ARBA00023163"/>
    </source>
</evidence>
<gene>
    <name evidence="8" type="ORF">HCJ95_19270</name>
</gene>
<protein>
    <submittedName>
        <fullName evidence="8">AfsR/SARP family transcriptional regulator</fullName>
    </submittedName>
</protein>
<dbReference type="SUPFAM" id="SSF48452">
    <property type="entry name" value="TPR-like"/>
    <property type="match status" value="1"/>
</dbReference>
<keyword evidence="2" id="KW-0902">Two-component regulatory system</keyword>
<keyword evidence="5" id="KW-0804">Transcription</keyword>
<dbReference type="InterPro" id="IPR036388">
    <property type="entry name" value="WH-like_DNA-bd_sf"/>
</dbReference>
<dbReference type="Pfam" id="PF03704">
    <property type="entry name" value="BTAD"/>
    <property type="match status" value="1"/>
</dbReference>
<dbReference type="SMART" id="SM01043">
    <property type="entry name" value="BTAD"/>
    <property type="match status" value="1"/>
</dbReference>
<feature type="DNA-binding region" description="OmpR/PhoB-type" evidence="6">
    <location>
        <begin position="1"/>
        <end position="100"/>
    </location>
</feature>
<evidence type="ECO:0000259" key="7">
    <source>
        <dbReference type="PROSITE" id="PS51755"/>
    </source>
</evidence>
<dbReference type="Pfam" id="PF00486">
    <property type="entry name" value="Trans_reg_C"/>
    <property type="match status" value="1"/>
</dbReference>
<evidence type="ECO:0000256" key="4">
    <source>
        <dbReference type="ARBA" id="ARBA00023125"/>
    </source>
</evidence>
<proteinExistence type="inferred from homology"/>
<dbReference type="EMBL" id="JAATEL010000021">
    <property type="protein sequence ID" value="NJP16359.1"/>
    <property type="molecule type" value="Genomic_DNA"/>
</dbReference>
<name>A0ABX0YVK0_STRTL</name>
<dbReference type="InterPro" id="IPR016032">
    <property type="entry name" value="Sig_transdc_resp-reg_C-effctor"/>
</dbReference>
<dbReference type="RefSeq" id="WP_168132025.1">
    <property type="nucleotide sequence ID" value="NZ_BMVZ01000021.1"/>
</dbReference>
<accession>A0ABX0YVK0</accession>
<dbReference type="InterPro" id="IPR005158">
    <property type="entry name" value="BTAD"/>
</dbReference>
<reference evidence="8 9" key="1">
    <citation type="submission" date="2020-03" db="EMBL/GenBank/DDBJ databases">
        <title>WGS of actinomycetes isolated from Thailand.</title>
        <authorList>
            <person name="Thawai C."/>
        </authorList>
    </citation>
    <scope>NUCLEOTIDE SEQUENCE [LARGE SCALE GENOMIC DNA]</scope>
    <source>
        <strain evidence="8 9">NBRC 13905</strain>
    </source>
</reference>
<dbReference type="SMART" id="SM00862">
    <property type="entry name" value="Trans_reg_C"/>
    <property type="match status" value="1"/>
</dbReference>
<keyword evidence="4 6" id="KW-0238">DNA-binding</keyword>
<dbReference type="InterPro" id="IPR011990">
    <property type="entry name" value="TPR-like_helical_dom_sf"/>
</dbReference>
<comment type="caution">
    <text evidence="8">The sequence shown here is derived from an EMBL/GenBank/DDBJ whole genome shotgun (WGS) entry which is preliminary data.</text>
</comment>
<dbReference type="SUPFAM" id="SSF46894">
    <property type="entry name" value="C-terminal effector domain of the bipartite response regulators"/>
    <property type="match status" value="1"/>
</dbReference>
<comment type="similarity">
    <text evidence="1">Belongs to the AfsR/DnrI/RedD regulatory family.</text>
</comment>
<keyword evidence="3" id="KW-0805">Transcription regulation</keyword>
<evidence type="ECO:0000256" key="3">
    <source>
        <dbReference type="ARBA" id="ARBA00023015"/>
    </source>
</evidence>
<evidence type="ECO:0000256" key="6">
    <source>
        <dbReference type="PROSITE-ProRule" id="PRU01091"/>
    </source>
</evidence>
<evidence type="ECO:0000313" key="9">
    <source>
        <dbReference type="Proteomes" id="UP000635996"/>
    </source>
</evidence>
<organism evidence="8 9">
    <name type="scientific">Streptomyces thermoviolaceus subsp. thermoviolaceus</name>
    <dbReference type="NCBI Taxonomy" id="66860"/>
    <lineage>
        <taxon>Bacteria</taxon>
        <taxon>Bacillati</taxon>
        <taxon>Actinomycetota</taxon>
        <taxon>Actinomycetes</taxon>
        <taxon>Kitasatosporales</taxon>
        <taxon>Streptomycetaceae</taxon>
        <taxon>Streptomyces</taxon>
    </lineage>
</organism>
<keyword evidence="9" id="KW-1185">Reference proteome</keyword>